<dbReference type="SUPFAM" id="SSF52540">
    <property type="entry name" value="P-loop containing nucleoside triphosphate hydrolases"/>
    <property type="match status" value="1"/>
</dbReference>
<organism evidence="1 2">
    <name type="scientific">Elysia crispata</name>
    <name type="common">lettuce slug</name>
    <dbReference type="NCBI Taxonomy" id="231223"/>
    <lineage>
        <taxon>Eukaryota</taxon>
        <taxon>Metazoa</taxon>
        <taxon>Spiralia</taxon>
        <taxon>Lophotrochozoa</taxon>
        <taxon>Mollusca</taxon>
        <taxon>Gastropoda</taxon>
        <taxon>Heterobranchia</taxon>
        <taxon>Euthyneura</taxon>
        <taxon>Panpulmonata</taxon>
        <taxon>Sacoglossa</taxon>
        <taxon>Placobranchoidea</taxon>
        <taxon>Plakobranchidae</taxon>
        <taxon>Elysia</taxon>
    </lineage>
</organism>
<gene>
    <name evidence="1" type="ORF">RRG08_018137</name>
</gene>
<evidence type="ECO:0000313" key="2">
    <source>
        <dbReference type="Proteomes" id="UP001283361"/>
    </source>
</evidence>
<dbReference type="PANTHER" id="PTHR33844:SF1">
    <property type="entry name" value="SULFOTRANSFERASE DOMAIN-CONTAINING PROTEIN"/>
    <property type="match status" value="1"/>
</dbReference>
<keyword evidence="2" id="KW-1185">Reference proteome</keyword>
<evidence type="ECO:0008006" key="3">
    <source>
        <dbReference type="Google" id="ProtNLM"/>
    </source>
</evidence>
<dbReference type="Gene3D" id="3.40.50.300">
    <property type="entry name" value="P-loop containing nucleotide triphosphate hydrolases"/>
    <property type="match status" value="1"/>
</dbReference>
<comment type="caution">
    <text evidence="1">The sequence shown here is derived from an EMBL/GenBank/DDBJ whole genome shotgun (WGS) entry which is preliminary data.</text>
</comment>
<sequence length="503" mass="57060">MKNKKCRVFPSSNIDVSNILIFLNDFLSRFIDNYQTYCEPDVLLRILSPFVLALPQEWTLSNLWELTSVIGYYLFHVGVRVAQSVWWTLTDVRRGLELAASEDGYGECVQVQTIVARLRFPQVNHPRPWDFTTFHDRFTHPRDLLSQRLTLYCVTATHAHMVETPETVDVYSSRTSPFMKRAQFQHAVKVMVVPLRHFYRLSATLGDPATNVAWITNSGRCGSTLLIQMLETIPGMRCLSEPDVTTNVALLSRSGQISAAETESLTRAVVRYLCRAAPGVTHVAVKVRYTCVTEVRLVQKLFPAFRHVYIYRDLGNVMTSFYNFIHRDLAVCMLEKVINSSTTLPPVKTRVRKYLAGMIAWADCCNCEELVHVLSNGSFMGYSTAIICSNLAVFKKDLETAQTKHVPTLHYDELIRHPKTVSTRLFEHLSISTSHVERALTALDTDSQAGDIASNIQHRNSKQRVRKMTSDDIDSMNAVLSAMSLPDMTQRLHMPASLMEEST</sequence>
<name>A0AAE0YES9_9GAST</name>
<accession>A0AAE0YES9</accession>
<dbReference type="EMBL" id="JAWDGP010006416">
    <property type="protein sequence ID" value="KAK3741521.1"/>
    <property type="molecule type" value="Genomic_DNA"/>
</dbReference>
<dbReference type="Proteomes" id="UP001283361">
    <property type="component" value="Unassembled WGS sequence"/>
</dbReference>
<dbReference type="PANTHER" id="PTHR33844">
    <property type="entry name" value="SULFOTRANSFER_1 DOMAIN-CONTAINING PROTEIN"/>
    <property type="match status" value="1"/>
</dbReference>
<dbReference type="AlphaFoldDB" id="A0AAE0YES9"/>
<evidence type="ECO:0000313" key="1">
    <source>
        <dbReference type="EMBL" id="KAK3741521.1"/>
    </source>
</evidence>
<proteinExistence type="predicted"/>
<dbReference type="InterPro" id="IPR027417">
    <property type="entry name" value="P-loop_NTPase"/>
</dbReference>
<protein>
    <recommendedName>
        <fullName evidence="3">Sulfotransferase</fullName>
    </recommendedName>
</protein>
<reference evidence="1" key="1">
    <citation type="journal article" date="2023" name="G3 (Bethesda)">
        <title>A reference genome for the long-term kleptoplast-retaining sea slug Elysia crispata morphotype clarki.</title>
        <authorList>
            <person name="Eastman K.E."/>
            <person name="Pendleton A.L."/>
            <person name="Shaikh M.A."/>
            <person name="Suttiyut T."/>
            <person name="Ogas R."/>
            <person name="Tomko P."/>
            <person name="Gavelis G."/>
            <person name="Widhalm J.R."/>
            <person name="Wisecaver J.H."/>
        </authorList>
    </citation>
    <scope>NUCLEOTIDE SEQUENCE</scope>
    <source>
        <strain evidence="1">ECLA1</strain>
    </source>
</reference>